<evidence type="ECO:0000256" key="1">
    <source>
        <dbReference type="SAM" id="SignalP"/>
    </source>
</evidence>
<keyword evidence="3" id="KW-1185">Reference proteome</keyword>
<comment type="caution">
    <text evidence="2">The sequence shown here is derived from an EMBL/GenBank/DDBJ whole genome shotgun (WGS) entry which is preliminary data.</text>
</comment>
<feature type="chain" id="PRO_5017329958" evidence="1">
    <location>
        <begin position="21"/>
        <end position="76"/>
    </location>
</feature>
<keyword evidence="1" id="KW-0732">Signal</keyword>
<sequence length="76" mass="8550">MKKTFATFLLFAGLVTIAHGADVPLLSGLKIKIVIPENPIHRVYYHGQEATISENSDDNNVLRNYIQIVRLISSKR</sequence>
<evidence type="ECO:0000313" key="3">
    <source>
        <dbReference type="Proteomes" id="UP000265703"/>
    </source>
</evidence>
<name>A0A397S2V0_9GLOM</name>
<evidence type="ECO:0000313" key="2">
    <source>
        <dbReference type="EMBL" id="RIA80740.1"/>
    </source>
</evidence>
<reference evidence="2 3" key="1">
    <citation type="submission" date="2018-06" db="EMBL/GenBank/DDBJ databases">
        <title>Comparative genomics reveals the genomic features of Rhizophagus irregularis, R. cerebriforme, R. diaphanum and Gigaspora rosea, and their symbiotic lifestyle signature.</title>
        <authorList>
            <person name="Morin E."/>
            <person name="San Clemente H."/>
            <person name="Chen E.C.H."/>
            <person name="De La Providencia I."/>
            <person name="Hainaut M."/>
            <person name="Kuo A."/>
            <person name="Kohler A."/>
            <person name="Murat C."/>
            <person name="Tang N."/>
            <person name="Roy S."/>
            <person name="Loubradou J."/>
            <person name="Henrissat B."/>
            <person name="Grigoriev I.V."/>
            <person name="Corradi N."/>
            <person name="Roux C."/>
            <person name="Martin F.M."/>
        </authorList>
    </citation>
    <scope>NUCLEOTIDE SEQUENCE [LARGE SCALE GENOMIC DNA]</scope>
    <source>
        <strain evidence="2 3">DAOM 227022</strain>
    </source>
</reference>
<feature type="signal peptide" evidence="1">
    <location>
        <begin position="1"/>
        <end position="20"/>
    </location>
</feature>
<gene>
    <name evidence="2" type="ORF">C1645_838158</name>
</gene>
<organism evidence="2 3">
    <name type="scientific">Glomus cerebriforme</name>
    <dbReference type="NCBI Taxonomy" id="658196"/>
    <lineage>
        <taxon>Eukaryota</taxon>
        <taxon>Fungi</taxon>
        <taxon>Fungi incertae sedis</taxon>
        <taxon>Mucoromycota</taxon>
        <taxon>Glomeromycotina</taxon>
        <taxon>Glomeromycetes</taxon>
        <taxon>Glomerales</taxon>
        <taxon>Glomeraceae</taxon>
        <taxon>Glomus</taxon>
    </lineage>
</organism>
<protein>
    <submittedName>
        <fullName evidence="2">Uncharacterized protein</fullName>
    </submittedName>
</protein>
<proteinExistence type="predicted"/>
<dbReference type="Proteomes" id="UP000265703">
    <property type="component" value="Unassembled WGS sequence"/>
</dbReference>
<dbReference type="EMBL" id="QKYT01000906">
    <property type="protein sequence ID" value="RIA80740.1"/>
    <property type="molecule type" value="Genomic_DNA"/>
</dbReference>
<dbReference type="AlphaFoldDB" id="A0A397S2V0"/>
<accession>A0A397S2V0</accession>